<protein>
    <recommendedName>
        <fullName evidence="3">JmjC domain-containing protein</fullName>
    </recommendedName>
</protein>
<organism evidence="4 5">
    <name type="scientific">Papaver nudicaule</name>
    <name type="common">Iceland poppy</name>
    <dbReference type="NCBI Taxonomy" id="74823"/>
    <lineage>
        <taxon>Eukaryota</taxon>
        <taxon>Viridiplantae</taxon>
        <taxon>Streptophyta</taxon>
        <taxon>Embryophyta</taxon>
        <taxon>Tracheophyta</taxon>
        <taxon>Spermatophyta</taxon>
        <taxon>Magnoliopsida</taxon>
        <taxon>Ranunculales</taxon>
        <taxon>Papaveraceae</taxon>
        <taxon>Papaveroideae</taxon>
        <taxon>Papaver</taxon>
    </lineage>
</organism>
<dbReference type="InterPro" id="IPR041667">
    <property type="entry name" value="Cupin_8"/>
</dbReference>
<sequence>SSCNLRMFISSCKQLRSPDHGAGVSVEQEVVGVAEPVVEEETCLPSDSSLRQVYLLHVTIVNLENKKSSQLEILREDIQMVCIPFILSFALAYFLLLFGQHCFWYVDAAKTLTSINLWMNNAKSRSSTHYDPDHNLLCVVAGCKQGTELFLWPPSALSSLYNLYPMPVYSKASNHRKLDLLTHSRAQSSVMYSLRVTLQAGDALFVSKGWLHQVDSDDVTITVNFWW</sequence>
<evidence type="ECO:0000256" key="1">
    <source>
        <dbReference type="ARBA" id="ARBA00006801"/>
    </source>
</evidence>
<evidence type="ECO:0000256" key="2">
    <source>
        <dbReference type="SAM" id="Phobius"/>
    </source>
</evidence>
<name>A0AA41RLJ8_PAPNU</name>
<proteinExistence type="inferred from homology"/>
<feature type="non-terminal residue" evidence="4">
    <location>
        <position position="227"/>
    </location>
</feature>
<evidence type="ECO:0000313" key="5">
    <source>
        <dbReference type="Proteomes" id="UP001177140"/>
    </source>
</evidence>
<evidence type="ECO:0000259" key="3">
    <source>
        <dbReference type="PROSITE" id="PS51184"/>
    </source>
</evidence>
<dbReference type="InterPro" id="IPR003347">
    <property type="entry name" value="JmjC_dom"/>
</dbReference>
<gene>
    <name evidence="4" type="ORF">MKW94_022994</name>
</gene>
<evidence type="ECO:0000313" key="4">
    <source>
        <dbReference type="EMBL" id="MCL7022449.1"/>
    </source>
</evidence>
<dbReference type="AlphaFoldDB" id="A0AA41RLJ8"/>
<comment type="similarity">
    <text evidence="1">Belongs to the JARID1 histone demethylase family.</text>
</comment>
<keyword evidence="2" id="KW-1133">Transmembrane helix</keyword>
<dbReference type="Pfam" id="PF13621">
    <property type="entry name" value="Cupin_8"/>
    <property type="match status" value="1"/>
</dbReference>
<accession>A0AA41RLJ8</accession>
<keyword evidence="2" id="KW-0812">Transmembrane</keyword>
<keyword evidence="5" id="KW-1185">Reference proteome</keyword>
<dbReference type="Gene3D" id="2.60.120.650">
    <property type="entry name" value="Cupin"/>
    <property type="match status" value="1"/>
</dbReference>
<comment type="caution">
    <text evidence="4">The sequence shown here is derived from an EMBL/GenBank/DDBJ whole genome shotgun (WGS) entry which is preliminary data.</text>
</comment>
<dbReference type="PANTHER" id="PTHR12461:SF102">
    <property type="entry name" value="LYSINE-SPECIFIC DEMETHYLASE JMJ31"/>
    <property type="match status" value="1"/>
</dbReference>
<reference evidence="4" key="1">
    <citation type="submission" date="2022-03" db="EMBL/GenBank/DDBJ databases">
        <title>A functionally conserved STORR gene fusion in Papaver species that diverged 16.8 million years ago.</title>
        <authorList>
            <person name="Catania T."/>
        </authorList>
    </citation>
    <scope>NUCLEOTIDE SEQUENCE</scope>
    <source>
        <strain evidence="4">S-191538</strain>
    </source>
</reference>
<dbReference type="PROSITE" id="PS51184">
    <property type="entry name" value="JMJC"/>
    <property type="match status" value="1"/>
</dbReference>
<dbReference type="SUPFAM" id="SSF51197">
    <property type="entry name" value="Clavaminate synthase-like"/>
    <property type="match status" value="1"/>
</dbReference>
<dbReference type="PANTHER" id="PTHR12461">
    <property type="entry name" value="HYPOXIA-INDUCIBLE FACTOR 1 ALPHA INHIBITOR-RELATED"/>
    <property type="match status" value="1"/>
</dbReference>
<feature type="transmembrane region" description="Helical" evidence="2">
    <location>
        <begin position="81"/>
        <end position="106"/>
    </location>
</feature>
<keyword evidence="2" id="KW-0472">Membrane</keyword>
<dbReference type="EMBL" id="JAJJMA010011173">
    <property type="protein sequence ID" value="MCL7022449.1"/>
    <property type="molecule type" value="Genomic_DNA"/>
</dbReference>
<feature type="domain" description="JmjC" evidence="3">
    <location>
        <begin position="84"/>
        <end position="227"/>
    </location>
</feature>
<dbReference type="Proteomes" id="UP001177140">
    <property type="component" value="Unassembled WGS sequence"/>
</dbReference>